<comment type="caution">
    <text evidence="2">The sequence shown here is derived from an EMBL/GenBank/DDBJ whole genome shotgun (WGS) entry which is preliminary data.</text>
</comment>
<name>A0A812S872_SYMPI</name>
<dbReference type="InterPro" id="IPR000595">
    <property type="entry name" value="cNMP-bd_dom"/>
</dbReference>
<dbReference type="InterPro" id="IPR018490">
    <property type="entry name" value="cNMP-bd_dom_sf"/>
</dbReference>
<proteinExistence type="predicted"/>
<dbReference type="AlphaFoldDB" id="A0A812S872"/>
<organism evidence="2 3">
    <name type="scientific">Symbiodinium pilosum</name>
    <name type="common">Dinoflagellate</name>
    <dbReference type="NCBI Taxonomy" id="2952"/>
    <lineage>
        <taxon>Eukaryota</taxon>
        <taxon>Sar</taxon>
        <taxon>Alveolata</taxon>
        <taxon>Dinophyceae</taxon>
        <taxon>Suessiales</taxon>
        <taxon>Symbiodiniaceae</taxon>
        <taxon>Symbiodinium</taxon>
    </lineage>
</organism>
<sequence>DRLLQLQEAKKRFLNRFVPGLKDIPEPGPNDPPHPSFFFNKLKVDQDFIFLKQGERDARVIYVIYRGNVHLKQEKEDGVETCQTLLPGQLFGSWIQHTIEPLSAVAATSCEVWFVKASDLRLLP</sequence>
<gene>
    <name evidence="2" type="ORF">SPIL2461_LOCUS11922</name>
</gene>
<dbReference type="Pfam" id="PF00027">
    <property type="entry name" value="cNMP_binding"/>
    <property type="match status" value="1"/>
</dbReference>
<feature type="non-terminal residue" evidence="2">
    <location>
        <position position="124"/>
    </location>
</feature>
<accession>A0A812S872</accession>
<feature type="domain" description="Cyclic nucleotide-binding" evidence="1">
    <location>
        <begin position="49"/>
        <end position="121"/>
    </location>
</feature>
<evidence type="ECO:0000259" key="1">
    <source>
        <dbReference type="Pfam" id="PF00027"/>
    </source>
</evidence>
<dbReference type="Proteomes" id="UP000649617">
    <property type="component" value="Unassembled WGS sequence"/>
</dbReference>
<evidence type="ECO:0000313" key="2">
    <source>
        <dbReference type="EMBL" id="CAE7470750.1"/>
    </source>
</evidence>
<keyword evidence="3" id="KW-1185">Reference proteome</keyword>
<reference evidence="2" key="1">
    <citation type="submission" date="2021-02" db="EMBL/GenBank/DDBJ databases">
        <authorList>
            <person name="Dougan E. K."/>
            <person name="Rhodes N."/>
            <person name="Thang M."/>
            <person name="Chan C."/>
        </authorList>
    </citation>
    <scope>NUCLEOTIDE SEQUENCE</scope>
</reference>
<evidence type="ECO:0000313" key="3">
    <source>
        <dbReference type="Proteomes" id="UP000649617"/>
    </source>
</evidence>
<dbReference type="EMBL" id="CAJNIZ010023669">
    <property type="protein sequence ID" value="CAE7470750.1"/>
    <property type="molecule type" value="Genomic_DNA"/>
</dbReference>
<protein>
    <recommendedName>
        <fullName evidence="1">Cyclic nucleotide-binding domain-containing protein</fullName>
    </recommendedName>
</protein>
<dbReference type="OrthoDB" id="436098at2759"/>
<dbReference type="InterPro" id="IPR014710">
    <property type="entry name" value="RmlC-like_jellyroll"/>
</dbReference>
<dbReference type="SUPFAM" id="SSF51206">
    <property type="entry name" value="cAMP-binding domain-like"/>
    <property type="match status" value="1"/>
</dbReference>
<dbReference type="CDD" id="cd00038">
    <property type="entry name" value="CAP_ED"/>
    <property type="match status" value="1"/>
</dbReference>
<dbReference type="Gene3D" id="2.60.120.10">
    <property type="entry name" value="Jelly Rolls"/>
    <property type="match status" value="1"/>
</dbReference>
<feature type="non-terminal residue" evidence="2">
    <location>
        <position position="1"/>
    </location>
</feature>